<gene>
    <name evidence="2" type="ORF">ACFSOX_15910</name>
</gene>
<name>A0ABW5AN88_9BRAD</name>
<comment type="caution">
    <text evidence="2">The sequence shown here is derived from an EMBL/GenBank/DDBJ whole genome shotgun (WGS) entry which is preliminary data.</text>
</comment>
<dbReference type="Proteomes" id="UP001597314">
    <property type="component" value="Unassembled WGS sequence"/>
</dbReference>
<accession>A0ABW5AN88</accession>
<proteinExistence type="predicted"/>
<keyword evidence="3" id="KW-1185">Reference proteome</keyword>
<reference evidence="3" key="1">
    <citation type="journal article" date="2019" name="Int. J. Syst. Evol. Microbiol.">
        <title>The Global Catalogue of Microorganisms (GCM) 10K type strain sequencing project: providing services to taxonomists for standard genome sequencing and annotation.</title>
        <authorList>
            <consortium name="The Broad Institute Genomics Platform"/>
            <consortium name="The Broad Institute Genome Sequencing Center for Infectious Disease"/>
            <person name="Wu L."/>
            <person name="Ma J."/>
        </authorList>
    </citation>
    <scope>NUCLEOTIDE SEQUENCE [LARGE SCALE GENOMIC DNA]</scope>
    <source>
        <strain evidence="3">CGMCC 1.6774</strain>
    </source>
</reference>
<organism evidence="2 3">
    <name type="scientific">Rhodoplanes azumiensis</name>
    <dbReference type="NCBI Taxonomy" id="1897628"/>
    <lineage>
        <taxon>Bacteria</taxon>
        <taxon>Pseudomonadati</taxon>
        <taxon>Pseudomonadota</taxon>
        <taxon>Alphaproteobacteria</taxon>
        <taxon>Hyphomicrobiales</taxon>
        <taxon>Nitrobacteraceae</taxon>
        <taxon>Rhodoplanes</taxon>
    </lineage>
</organism>
<evidence type="ECO:0000256" key="1">
    <source>
        <dbReference type="SAM" id="MobiDB-lite"/>
    </source>
</evidence>
<dbReference type="RefSeq" id="WP_378478796.1">
    <property type="nucleotide sequence ID" value="NZ_JBHUIW010000019.1"/>
</dbReference>
<feature type="region of interest" description="Disordered" evidence="1">
    <location>
        <begin position="1"/>
        <end position="27"/>
    </location>
</feature>
<evidence type="ECO:0000313" key="3">
    <source>
        <dbReference type="Proteomes" id="UP001597314"/>
    </source>
</evidence>
<dbReference type="EMBL" id="JBHUIW010000019">
    <property type="protein sequence ID" value="MFD2183641.1"/>
    <property type="molecule type" value="Genomic_DNA"/>
</dbReference>
<protein>
    <submittedName>
        <fullName evidence="2">Uncharacterized protein</fullName>
    </submittedName>
</protein>
<sequence length="79" mass="8092">MSAAGVVSGAPRSADFDGDETGGRLVMVPPRPIEVDDETTARVGTAAHGGVPRPPLDLPLASRYTAARRFGLAPAAGFF</sequence>
<evidence type="ECO:0000313" key="2">
    <source>
        <dbReference type="EMBL" id="MFD2183641.1"/>
    </source>
</evidence>